<sequence length="175" mass="19649">MRQTSGALAKGIHPWEKITQAMWLKYPNPILPNVLAADVLKRQVTNDGKLISHRVLSTEWLASQWIMKLFGLTNRCYVTEHTEIDPRKKVMKVLSRNVTYNSLCQVEEIATYQQHPKDENLTLVTQEARIVVYGISGLFENLVAGTFPDNVAKGRQAMEHVVASIASTTADAELS</sequence>
<feature type="domain" description="PRELI/MSF1" evidence="1">
    <location>
        <begin position="1"/>
        <end position="170"/>
    </location>
</feature>
<organism evidence="2 3">
    <name type="scientific">Trichoplax adhaerens</name>
    <name type="common">Trichoplax reptans</name>
    <dbReference type="NCBI Taxonomy" id="10228"/>
    <lineage>
        <taxon>Eukaryota</taxon>
        <taxon>Metazoa</taxon>
        <taxon>Placozoa</taxon>
        <taxon>Uniplacotomia</taxon>
        <taxon>Trichoplacea</taxon>
        <taxon>Trichoplacidae</taxon>
        <taxon>Trichoplax</taxon>
    </lineage>
</organism>
<dbReference type="AlphaFoldDB" id="B3RVY0"/>
<evidence type="ECO:0000313" key="3">
    <source>
        <dbReference type="Proteomes" id="UP000009022"/>
    </source>
</evidence>
<evidence type="ECO:0000313" key="2">
    <source>
        <dbReference type="EMBL" id="EDV25575.1"/>
    </source>
</evidence>
<dbReference type="EMBL" id="DS985244">
    <property type="protein sequence ID" value="EDV25575.1"/>
    <property type="molecule type" value="Genomic_DNA"/>
</dbReference>
<evidence type="ECO:0000259" key="1">
    <source>
        <dbReference type="PROSITE" id="PS50904"/>
    </source>
</evidence>
<protein>
    <recommendedName>
        <fullName evidence="1">PRELI/MSF1 domain-containing protein</fullName>
    </recommendedName>
</protein>
<reference evidence="2 3" key="1">
    <citation type="journal article" date="2008" name="Nature">
        <title>The Trichoplax genome and the nature of placozoans.</title>
        <authorList>
            <person name="Srivastava M."/>
            <person name="Begovic E."/>
            <person name="Chapman J."/>
            <person name="Putnam N.H."/>
            <person name="Hellsten U."/>
            <person name="Kawashima T."/>
            <person name="Kuo A."/>
            <person name="Mitros T."/>
            <person name="Salamov A."/>
            <person name="Carpenter M.L."/>
            <person name="Signorovitch A.Y."/>
            <person name="Moreno M.A."/>
            <person name="Kamm K."/>
            <person name="Grimwood J."/>
            <person name="Schmutz J."/>
            <person name="Shapiro H."/>
            <person name="Grigoriev I.V."/>
            <person name="Buss L.W."/>
            <person name="Schierwater B."/>
            <person name="Dellaporta S.L."/>
            <person name="Rokhsar D.S."/>
        </authorList>
    </citation>
    <scope>NUCLEOTIDE SEQUENCE [LARGE SCALE GENOMIC DNA]</scope>
    <source>
        <strain evidence="2 3">Grell-BS-1999</strain>
    </source>
</reference>
<dbReference type="GeneID" id="6753324"/>
<dbReference type="KEGG" id="tad:TRIADDRAFT_55816"/>
<dbReference type="Proteomes" id="UP000009022">
    <property type="component" value="Unassembled WGS sequence"/>
</dbReference>
<dbReference type="PROSITE" id="PS50904">
    <property type="entry name" value="PRELI_MSF1"/>
    <property type="match status" value="1"/>
</dbReference>
<dbReference type="GO" id="GO:0005758">
    <property type="term" value="C:mitochondrial intermembrane space"/>
    <property type="evidence" value="ECO:0000318"/>
    <property type="project" value="GO_Central"/>
</dbReference>
<name>B3RVY0_TRIAD</name>
<dbReference type="STRING" id="10228.B3RVY0"/>
<dbReference type="GO" id="GO:0015914">
    <property type="term" value="P:phospholipid transport"/>
    <property type="evidence" value="ECO:0000318"/>
    <property type="project" value="GO_Central"/>
</dbReference>
<dbReference type="InterPro" id="IPR006797">
    <property type="entry name" value="PRELI/MSF1_dom"/>
</dbReference>
<accession>B3RVY0</accession>
<dbReference type="Pfam" id="PF04707">
    <property type="entry name" value="PRELI"/>
    <property type="match status" value="1"/>
</dbReference>
<dbReference type="OMA" id="MMKIWST"/>
<dbReference type="HOGENOM" id="CLU_067902_1_1_1"/>
<dbReference type="InParanoid" id="B3RVY0"/>
<dbReference type="PANTHER" id="PTHR11158">
    <property type="entry name" value="MSF1/PX19 RELATED"/>
    <property type="match status" value="1"/>
</dbReference>
<dbReference type="eggNOG" id="KOG3336">
    <property type="taxonomic scope" value="Eukaryota"/>
</dbReference>
<dbReference type="CTD" id="6753324"/>
<proteinExistence type="predicted"/>
<dbReference type="InterPro" id="IPR037365">
    <property type="entry name" value="Slowmo/Ups"/>
</dbReference>
<dbReference type="GO" id="GO:1990050">
    <property type="term" value="F:phosphatidic acid transfer activity"/>
    <property type="evidence" value="ECO:0000318"/>
    <property type="project" value="GO_Central"/>
</dbReference>
<dbReference type="OrthoDB" id="407630at2759"/>
<keyword evidence="3" id="KW-1185">Reference proteome</keyword>
<dbReference type="RefSeq" id="XP_002111608.1">
    <property type="nucleotide sequence ID" value="XM_002111572.1"/>
</dbReference>
<dbReference type="FunCoup" id="B3RVY0">
    <property type="interactions" value="1909"/>
</dbReference>
<gene>
    <name evidence="2" type="ORF">TRIADDRAFT_55816</name>
</gene>
<dbReference type="PhylomeDB" id="B3RVY0"/>